<reference evidence="3" key="1">
    <citation type="submission" date="2015-07" db="EMBL/GenBank/DDBJ databases">
        <title>Genome sequencing project for genomic taxonomy and phylogenomics of Bacillus-like bacteria.</title>
        <authorList>
            <person name="Liu B."/>
            <person name="Wang J."/>
            <person name="Zhu Y."/>
            <person name="Liu G."/>
            <person name="Chen Q."/>
            <person name="Chen Z."/>
            <person name="Lan J."/>
            <person name="Che J."/>
            <person name="Ge C."/>
            <person name="Shi H."/>
            <person name="Pan Z."/>
            <person name="Liu X."/>
        </authorList>
    </citation>
    <scope>NUCLEOTIDE SEQUENCE [LARGE SCALE GENOMIC DNA]</scope>
    <source>
        <strain evidence="3">FJAT-27997</strain>
    </source>
</reference>
<dbReference type="PROSITE" id="PS51186">
    <property type="entry name" value="GNAT"/>
    <property type="match status" value="1"/>
</dbReference>
<dbReference type="CDD" id="cd04301">
    <property type="entry name" value="NAT_SF"/>
    <property type="match status" value="1"/>
</dbReference>
<dbReference type="AlphaFoldDB" id="A0A0K9H044"/>
<accession>A0A0K9H044</accession>
<dbReference type="PANTHER" id="PTHR43415">
    <property type="entry name" value="SPERMIDINE N(1)-ACETYLTRANSFERASE"/>
    <property type="match status" value="1"/>
</dbReference>
<dbReference type="RefSeq" id="WP_049683654.1">
    <property type="nucleotide sequence ID" value="NZ_LFZW01000001.1"/>
</dbReference>
<dbReference type="Gene3D" id="3.40.630.30">
    <property type="match status" value="1"/>
</dbReference>
<dbReference type="STRING" id="1679170.AC625_08975"/>
<feature type="domain" description="N-acetyltransferase" evidence="1">
    <location>
        <begin position="11"/>
        <end position="176"/>
    </location>
</feature>
<dbReference type="InterPro" id="IPR016181">
    <property type="entry name" value="Acyl_CoA_acyltransferase"/>
</dbReference>
<sequence length="176" mass="20166">MKFRLKDGNEVTIKEATKEYAQHMIDFYNIVGGETDFLSFGKNEFKRNKEEYKEFIESTRLEQNSIILLATINDEIISIASIHSSQKDRMKHVGTLGIVISEQFTGLGLGRKMMEQMIQWASSNGITNKISLVTREDNVPAIELYEKLGFEKEGLIKKDNLINGIYYNTILMGLFI</sequence>
<dbReference type="Proteomes" id="UP000037146">
    <property type="component" value="Unassembled WGS sequence"/>
</dbReference>
<organism evidence="2 3">
    <name type="scientific">Peribacillus loiseleuriae</name>
    <dbReference type="NCBI Taxonomy" id="1679170"/>
    <lineage>
        <taxon>Bacteria</taxon>
        <taxon>Bacillati</taxon>
        <taxon>Bacillota</taxon>
        <taxon>Bacilli</taxon>
        <taxon>Bacillales</taxon>
        <taxon>Bacillaceae</taxon>
        <taxon>Peribacillus</taxon>
    </lineage>
</organism>
<protein>
    <submittedName>
        <fullName evidence="2">GNAT family acetyltransferase</fullName>
    </submittedName>
</protein>
<gene>
    <name evidence="2" type="ORF">AC625_08975</name>
</gene>
<dbReference type="EMBL" id="LFZW01000001">
    <property type="protein sequence ID" value="KMY52283.1"/>
    <property type="molecule type" value="Genomic_DNA"/>
</dbReference>
<evidence type="ECO:0000313" key="3">
    <source>
        <dbReference type="Proteomes" id="UP000037146"/>
    </source>
</evidence>
<dbReference type="PATRIC" id="fig|1679170.3.peg.1965"/>
<dbReference type="SUPFAM" id="SSF55729">
    <property type="entry name" value="Acyl-CoA N-acyltransferases (Nat)"/>
    <property type="match status" value="1"/>
</dbReference>
<keyword evidence="3" id="KW-1185">Reference proteome</keyword>
<name>A0A0K9H044_9BACI</name>
<dbReference type="PANTHER" id="PTHR43415:SF3">
    <property type="entry name" value="GNAT-FAMILY ACETYLTRANSFERASE"/>
    <property type="match status" value="1"/>
</dbReference>
<dbReference type="InterPro" id="IPR000182">
    <property type="entry name" value="GNAT_dom"/>
</dbReference>
<evidence type="ECO:0000259" key="1">
    <source>
        <dbReference type="PROSITE" id="PS51186"/>
    </source>
</evidence>
<keyword evidence="2" id="KW-0808">Transferase</keyword>
<evidence type="ECO:0000313" key="2">
    <source>
        <dbReference type="EMBL" id="KMY52283.1"/>
    </source>
</evidence>
<comment type="caution">
    <text evidence="2">The sequence shown here is derived from an EMBL/GenBank/DDBJ whole genome shotgun (WGS) entry which is preliminary data.</text>
</comment>
<proteinExistence type="predicted"/>
<dbReference type="GO" id="GO:0016747">
    <property type="term" value="F:acyltransferase activity, transferring groups other than amino-acyl groups"/>
    <property type="evidence" value="ECO:0007669"/>
    <property type="project" value="InterPro"/>
</dbReference>
<dbReference type="Pfam" id="PF00583">
    <property type="entry name" value="Acetyltransf_1"/>
    <property type="match status" value="1"/>
</dbReference>